<proteinExistence type="inferred from homology"/>
<feature type="transmembrane region" description="Helical" evidence="16">
    <location>
        <begin position="68"/>
        <end position="86"/>
    </location>
</feature>
<dbReference type="EMBL" id="JACATZ010000001">
    <property type="protein sequence ID" value="NWJ45615.1"/>
    <property type="molecule type" value="Genomic_DNA"/>
</dbReference>
<evidence type="ECO:0000256" key="10">
    <source>
        <dbReference type="ARBA" id="ARBA00022842"/>
    </source>
</evidence>
<keyword evidence="11 16" id="KW-0630">Potassium</keyword>
<evidence type="ECO:0000256" key="5">
    <source>
        <dbReference type="ARBA" id="ARBA00022553"/>
    </source>
</evidence>
<feature type="compositionally biased region" description="Polar residues" evidence="17">
    <location>
        <begin position="1"/>
        <end position="23"/>
    </location>
</feature>
<dbReference type="HAMAP" id="MF_00285">
    <property type="entry name" value="KdpB"/>
    <property type="match status" value="1"/>
</dbReference>
<dbReference type="EC" id="7.2.2.6" evidence="16"/>
<evidence type="ECO:0000256" key="3">
    <source>
        <dbReference type="ARBA" id="ARBA00022475"/>
    </source>
</evidence>
<keyword evidence="4 16" id="KW-0633">Potassium transport</keyword>
<dbReference type="InterPro" id="IPR018303">
    <property type="entry name" value="ATPase_P-typ_P_site"/>
</dbReference>
<comment type="catalytic activity">
    <reaction evidence="16">
        <text>K(+)(out) + ATP + H2O = K(+)(in) + ADP + phosphate + H(+)</text>
        <dbReference type="Rhea" id="RHEA:16777"/>
        <dbReference type="ChEBI" id="CHEBI:15377"/>
        <dbReference type="ChEBI" id="CHEBI:15378"/>
        <dbReference type="ChEBI" id="CHEBI:29103"/>
        <dbReference type="ChEBI" id="CHEBI:30616"/>
        <dbReference type="ChEBI" id="CHEBI:43474"/>
        <dbReference type="ChEBI" id="CHEBI:456216"/>
        <dbReference type="EC" id="7.2.2.6"/>
    </reaction>
</comment>
<dbReference type="InterPro" id="IPR023298">
    <property type="entry name" value="ATPase_P-typ_TM_dom_sf"/>
</dbReference>
<keyword evidence="3 16" id="KW-1003">Cell membrane</keyword>
<dbReference type="GO" id="GO:0016887">
    <property type="term" value="F:ATP hydrolysis activity"/>
    <property type="evidence" value="ECO:0007669"/>
    <property type="project" value="InterPro"/>
</dbReference>
<comment type="similarity">
    <text evidence="16">Belongs to the cation transport ATPase (P-type) (TC 3.A.3) family. Type IA subfamily.</text>
</comment>
<dbReference type="SUPFAM" id="SSF56784">
    <property type="entry name" value="HAD-like"/>
    <property type="match status" value="1"/>
</dbReference>
<evidence type="ECO:0000259" key="18">
    <source>
        <dbReference type="Pfam" id="PF00122"/>
    </source>
</evidence>
<dbReference type="SFLD" id="SFLDS00003">
    <property type="entry name" value="Haloacid_Dehalogenase"/>
    <property type="match status" value="1"/>
</dbReference>
<feature type="transmembrane region" description="Helical" evidence="16">
    <location>
        <begin position="706"/>
        <end position="731"/>
    </location>
</feature>
<evidence type="ECO:0000256" key="11">
    <source>
        <dbReference type="ARBA" id="ARBA00022958"/>
    </source>
</evidence>
<feature type="transmembrane region" description="Helical" evidence="16">
    <location>
        <begin position="98"/>
        <end position="117"/>
    </location>
</feature>
<evidence type="ECO:0000256" key="13">
    <source>
        <dbReference type="ARBA" id="ARBA00022989"/>
    </source>
</evidence>
<dbReference type="NCBIfam" id="TIGR01494">
    <property type="entry name" value="ATPase_P-type"/>
    <property type="match status" value="2"/>
</dbReference>
<feature type="region of interest" description="Disordered" evidence="17">
    <location>
        <begin position="1"/>
        <end position="40"/>
    </location>
</feature>
<feature type="binding site" evidence="16">
    <location>
        <position position="386"/>
    </location>
    <ligand>
        <name>ATP</name>
        <dbReference type="ChEBI" id="CHEBI:30616"/>
    </ligand>
</feature>
<dbReference type="FunFam" id="2.70.150.10:FF:000033">
    <property type="entry name" value="Potassium-transporting ATPase ATP-binding subunit"/>
    <property type="match status" value="1"/>
</dbReference>
<dbReference type="SUPFAM" id="SSF81653">
    <property type="entry name" value="Calcium ATPase, transduction domain A"/>
    <property type="match status" value="1"/>
</dbReference>
<protein>
    <recommendedName>
        <fullName evidence="16">Potassium-transporting ATPase ATP-binding subunit</fullName>
        <ecNumber evidence="16">7.2.2.6</ecNumber>
    </recommendedName>
    <alternativeName>
        <fullName evidence="16">ATP phosphohydrolase [potassium-transporting] B chain</fullName>
    </alternativeName>
    <alternativeName>
        <fullName evidence="16">Potassium-binding and translocating subunit B</fullName>
    </alternativeName>
    <alternativeName>
        <fullName evidence="16">Potassium-translocating ATPase B chain</fullName>
    </alternativeName>
</protein>
<feature type="transmembrane region" description="Helical" evidence="16">
    <location>
        <begin position="257"/>
        <end position="278"/>
    </location>
</feature>
<dbReference type="InterPro" id="IPR023214">
    <property type="entry name" value="HAD_sf"/>
</dbReference>
<dbReference type="Gene3D" id="3.40.1110.10">
    <property type="entry name" value="Calcium-transporting ATPase, cytoplasmic domain N"/>
    <property type="match status" value="1"/>
</dbReference>
<keyword evidence="10 16" id="KW-0460">Magnesium</keyword>
<keyword evidence="13 16" id="KW-1133">Transmembrane helix</keyword>
<feature type="binding site" evidence="16">
    <location>
        <begin position="415"/>
        <end position="422"/>
    </location>
    <ligand>
        <name>ATP</name>
        <dbReference type="ChEBI" id="CHEBI:30616"/>
    </ligand>
</feature>
<feature type="binding site" evidence="16">
    <location>
        <position position="556"/>
    </location>
    <ligand>
        <name>Mg(2+)</name>
        <dbReference type="ChEBI" id="CHEBI:18420"/>
    </ligand>
</feature>
<dbReference type="GO" id="GO:0008556">
    <property type="term" value="F:P-type potassium transmembrane transporter activity"/>
    <property type="evidence" value="ECO:0007669"/>
    <property type="project" value="UniProtKB-UniRule"/>
</dbReference>
<evidence type="ECO:0000256" key="17">
    <source>
        <dbReference type="SAM" id="MobiDB-lite"/>
    </source>
</evidence>
<evidence type="ECO:0000256" key="1">
    <source>
        <dbReference type="ARBA" id="ARBA00004141"/>
    </source>
</evidence>
<evidence type="ECO:0000256" key="8">
    <source>
        <dbReference type="ARBA" id="ARBA00022741"/>
    </source>
</evidence>
<evidence type="ECO:0000256" key="6">
    <source>
        <dbReference type="ARBA" id="ARBA00022692"/>
    </source>
</evidence>
<dbReference type="Pfam" id="PF00122">
    <property type="entry name" value="E1-E2_ATPase"/>
    <property type="match status" value="1"/>
</dbReference>
<evidence type="ECO:0000256" key="9">
    <source>
        <dbReference type="ARBA" id="ARBA00022840"/>
    </source>
</evidence>
<evidence type="ECO:0000313" key="19">
    <source>
        <dbReference type="EMBL" id="NWJ45615.1"/>
    </source>
</evidence>
<evidence type="ECO:0000313" key="20">
    <source>
        <dbReference type="EMBL" id="WJW67488.1"/>
    </source>
</evidence>
<sequence length="732" mass="77628">MSEYNLNISTGSLEPASPASQVPATLPNIPGKPHRPRRSSSLLDPKIIRQALLPAFTKLDPRVQFRNPVMLVVEVGSLITTIAFIASFFDGASQKDQFFVGFTSLWLWFTVIFANFAEAMAEGRGKAQADTLRRTKTETSAKLITTDKPGTSEVVTAQVAAPQLKKGDVVLVVAGEVIPGDGEVIEGIASVDESAITGESAPVIRESGGDRSAVTGGTKVLSDWVKVRITSNPGESFLDRMISLVEGANRQKTPNEIALNILIAGLTIVFMLVIISLQPFAIYSGAPQSLTILVALLVCLIPTTIGGLLSAIGIAGMDRLVQRNVLAMSGRAVEAAGDVDVLLLDKTGTITLGNRQASEFIPLAGIRIEDMADAAQLSSLADETPEGRSIVVLAKEKYGLRGREVSQHNAEFIPFTAQTRMSGVNLEGVEIRKGAADAVVRYVRSKDGTVPPELEDIVSRIAKSGGTPLAVARNGQMLGVIHLKDVVKGGMRERFDELRRMGIRTVMITGDNPLTAAAIAEEAGVDDFLAEATPETKMKLIKQQQAGGKLVAMTGDGTNDAPALAQSDVGVAMNSGTQAAKEAGNMVDLDSNPTKLIEIVEVGKQLLMTRGALTTFSISNDVAKYFAIIPAMFAIGSTVPNPKTAQDYLNYLSPLNIMGLTSPYTAILSAVIFNALIIVALIPLALKGIKYVPLGAASILRRNLLVYGLGGIIAPFIGIKLIDIILTLVGIR</sequence>
<evidence type="ECO:0000256" key="7">
    <source>
        <dbReference type="ARBA" id="ARBA00022723"/>
    </source>
</evidence>
<comment type="function">
    <text evidence="16">Part of the high-affinity ATP-driven potassium transport (or Kdp) system, which catalyzes the hydrolysis of ATP coupled with the electrogenic transport of potassium into the cytoplasm. This subunit is responsible for energy coupling to the transport system and for the release of the potassium ions to the cytoplasm.</text>
</comment>
<dbReference type="PROSITE" id="PS00154">
    <property type="entry name" value="ATPASE_E1_E2"/>
    <property type="match status" value="1"/>
</dbReference>
<keyword evidence="14 16" id="KW-0406">Ion transport</keyword>
<dbReference type="Gene3D" id="3.40.50.1000">
    <property type="entry name" value="HAD superfamily/HAD-like"/>
    <property type="match status" value="1"/>
</dbReference>
<dbReference type="EMBL" id="CP128399">
    <property type="protein sequence ID" value="WJW67488.1"/>
    <property type="molecule type" value="Genomic_DNA"/>
</dbReference>
<dbReference type="InterPro" id="IPR008250">
    <property type="entry name" value="ATPase_P-typ_transduc_dom_A_sf"/>
</dbReference>
<gene>
    <name evidence="16 19" type="primary">kdpB</name>
    <name evidence="19" type="ORF">HXX08_07030</name>
    <name evidence="20" type="ORF">OZ401_000754</name>
</gene>
<keyword evidence="22" id="KW-1185">Reference proteome</keyword>
<comment type="caution">
    <text evidence="16">Lacks conserved residue(s) required for the propagation of feature annotation.</text>
</comment>
<dbReference type="NCBIfam" id="TIGR01497">
    <property type="entry name" value="kdpB"/>
    <property type="match status" value="1"/>
</dbReference>
<dbReference type="InterPro" id="IPR023299">
    <property type="entry name" value="ATPase_P-typ_cyto_dom_N"/>
</dbReference>
<feature type="active site" description="4-aspartylphosphate intermediate" evidence="16">
    <location>
        <position position="345"/>
    </location>
</feature>
<evidence type="ECO:0000256" key="12">
    <source>
        <dbReference type="ARBA" id="ARBA00022967"/>
    </source>
</evidence>
<dbReference type="PRINTS" id="PR00119">
    <property type="entry name" value="CATATPASE"/>
</dbReference>
<dbReference type="SFLD" id="SFLDG00002">
    <property type="entry name" value="C1.7:_P-type_atpase_like"/>
    <property type="match status" value="1"/>
</dbReference>
<evidence type="ECO:0000256" key="4">
    <source>
        <dbReference type="ARBA" id="ARBA00022538"/>
    </source>
</evidence>
<dbReference type="PANTHER" id="PTHR43743">
    <property type="entry name" value="POTASSIUM-TRANSPORTING ATPASE ATP-BINDING SUBUNIT"/>
    <property type="match status" value="1"/>
</dbReference>
<dbReference type="Proteomes" id="UP000521676">
    <property type="component" value="Unassembled WGS sequence"/>
</dbReference>
<feature type="binding site" evidence="16">
    <location>
        <position position="382"/>
    </location>
    <ligand>
        <name>ATP</name>
        <dbReference type="ChEBI" id="CHEBI:30616"/>
    </ligand>
</feature>
<evidence type="ECO:0000313" key="22">
    <source>
        <dbReference type="Proteomes" id="UP001431572"/>
    </source>
</evidence>
<dbReference type="PANTHER" id="PTHR43743:SF1">
    <property type="entry name" value="POTASSIUM-TRANSPORTING ATPASE ATP-BINDING SUBUNIT"/>
    <property type="match status" value="1"/>
</dbReference>
<dbReference type="RefSeq" id="WP_341469381.1">
    <property type="nucleotide sequence ID" value="NZ_CP128399.1"/>
</dbReference>
<dbReference type="GO" id="GO:0005524">
    <property type="term" value="F:ATP binding"/>
    <property type="evidence" value="ECO:0007669"/>
    <property type="project" value="UniProtKB-UniRule"/>
</dbReference>
<keyword evidence="9 16" id="KW-0067">ATP-binding</keyword>
<evidence type="ECO:0000256" key="14">
    <source>
        <dbReference type="ARBA" id="ARBA00023065"/>
    </source>
</evidence>
<dbReference type="GO" id="GO:0000287">
    <property type="term" value="F:magnesium ion binding"/>
    <property type="evidence" value="ECO:0007669"/>
    <property type="project" value="UniProtKB-UniRule"/>
</dbReference>
<comment type="subunit">
    <text evidence="16">The system is composed of three essential subunits: KdpA, KdpB and KdpC.</text>
</comment>
<dbReference type="CDD" id="cd02078">
    <property type="entry name" value="P-type_ATPase_K"/>
    <property type="match status" value="1"/>
</dbReference>
<feature type="domain" description="P-type ATPase A" evidence="18">
    <location>
        <begin position="155"/>
        <end position="246"/>
    </location>
</feature>
<evidence type="ECO:0000256" key="2">
    <source>
        <dbReference type="ARBA" id="ARBA00022448"/>
    </source>
</evidence>
<feature type="binding site" evidence="16">
    <location>
        <position position="560"/>
    </location>
    <ligand>
        <name>Mg(2+)</name>
        <dbReference type="ChEBI" id="CHEBI:18420"/>
    </ligand>
</feature>
<organism evidence="19 21">
    <name type="scientific">Candidatus Chlorohelix allophototropha</name>
    <dbReference type="NCBI Taxonomy" id="3003348"/>
    <lineage>
        <taxon>Bacteria</taxon>
        <taxon>Bacillati</taxon>
        <taxon>Chloroflexota</taxon>
        <taxon>Chloroflexia</taxon>
        <taxon>Candidatus Chloroheliales</taxon>
        <taxon>Candidatus Chloroheliaceae</taxon>
        <taxon>Candidatus Chlorohelix</taxon>
    </lineage>
</organism>
<dbReference type="InterPro" id="IPR006391">
    <property type="entry name" value="P-type_ATPase_bsu_IA"/>
</dbReference>
<keyword evidence="2 16" id="KW-0813">Transport</keyword>
<dbReference type="AlphaFoldDB" id="A0A8T7M3A5"/>
<dbReference type="SUPFAM" id="SSF81665">
    <property type="entry name" value="Calcium ATPase, transmembrane domain M"/>
    <property type="match status" value="1"/>
</dbReference>
<keyword evidence="15 16" id="KW-0472">Membrane</keyword>
<reference evidence="19 21" key="1">
    <citation type="submission" date="2020-06" db="EMBL/GenBank/DDBJ databases">
        <title>Anoxygenic phototrophic Chloroflexota member uses a Type I reaction center.</title>
        <authorList>
            <person name="Tsuji J.M."/>
            <person name="Shaw N.A."/>
            <person name="Nagashima S."/>
            <person name="Venkiteswaran J."/>
            <person name="Schiff S.L."/>
            <person name="Hanada S."/>
            <person name="Tank M."/>
            <person name="Neufeld J.D."/>
        </authorList>
    </citation>
    <scope>NUCLEOTIDE SEQUENCE [LARGE SCALE GENOMIC DNA]</scope>
    <source>
        <strain evidence="19">L227-S17</strain>
    </source>
</reference>
<reference evidence="20" key="2">
    <citation type="journal article" date="2024" name="Nature">
        <title>Anoxygenic phototroph of the Chloroflexota uses a type I reaction centre.</title>
        <authorList>
            <person name="Tsuji J.M."/>
            <person name="Shaw N.A."/>
            <person name="Nagashima S."/>
            <person name="Venkiteswaran J.J."/>
            <person name="Schiff S.L."/>
            <person name="Watanabe T."/>
            <person name="Fukui M."/>
            <person name="Hanada S."/>
            <person name="Tank M."/>
            <person name="Neufeld J.D."/>
        </authorList>
    </citation>
    <scope>NUCLEOTIDE SEQUENCE</scope>
    <source>
        <strain evidence="20">L227-S17</strain>
    </source>
</reference>
<comment type="subcellular location">
    <subcellularLocation>
        <location evidence="16">Cell membrane</location>
        <topology evidence="16">Multi-pass membrane protein</topology>
    </subcellularLocation>
    <subcellularLocation>
        <location evidence="1">Membrane</location>
        <topology evidence="1">Multi-pass membrane protein</topology>
    </subcellularLocation>
</comment>
<keyword evidence="12 16" id="KW-1278">Translocase</keyword>
<dbReference type="Proteomes" id="UP001431572">
    <property type="component" value="Chromosome 1"/>
</dbReference>
<dbReference type="Gene3D" id="2.70.150.10">
    <property type="entry name" value="Calcium-transporting ATPase, cytoplasmic transduction domain A"/>
    <property type="match status" value="1"/>
</dbReference>
<keyword evidence="5 16" id="KW-0597">Phosphoprotein</keyword>
<feature type="transmembrane region" description="Helical" evidence="16">
    <location>
        <begin position="664"/>
        <end position="686"/>
    </location>
</feature>
<dbReference type="SFLD" id="SFLDF00027">
    <property type="entry name" value="p-type_atpase"/>
    <property type="match status" value="1"/>
</dbReference>
<dbReference type="Pfam" id="PF00702">
    <property type="entry name" value="Hydrolase"/>
    <property type="match status" value="1"/>
</dbReference>
<accession>A0A8T7M3A5</accession>
<keyword evidence="6 16" id="KW-0812">Transmembrane</keyword>
<evidence type="ECO:0000313" key="21">
    <source>
        <dbReference type="Proteomes" id="UP000521676"/>
    </source>
</evidence>
<evidence type="ECO:0000256" key="15">
    <source>
        <dbReference type="ARBA" id="ARBA00023136"/>
    </source>
</evidence>
<dbReference type="InterPro" id="IPR001757">
    <property type="entry name" value="P_typ_ATPase"/>
</dbReference>
<keyword evidence="7 16" id="KW-0479">Metal-binding</keyword>
<dbReference type="InterPro" id="IPR059000">
    <property type="entry name" value="ATPase_P-type_domA"/>
</dbReference>
<dbReference type="GO" id="GO:0005886">
    <property type="term" value="C:plasma membrane"/>
    <property type="evidence" value="ECO:0007669"/>
    <property type="project" value="UniProtKB-SubCell"/>
</dbReference>
<feature type="binding site" evidence="16">
    <location>
        <position position="433"/>
    </location>
    <ligand>
        <name>ATP</name>
        <dbReference type="ChEBI" id="CHEBI:30616"/>
    </ligand>
</feature>
<keyword evidence="8 16" id="KW-0547">Nucleotide-binding</keyword>
<name>A0A8T7M3A5_9CHLR</name>
<dbReference type="InterPro" id="IPR036412">
    <property type="entry name" value="HAD-like_sf"/>
</dbReference>
<evidence type="ECO:0000256" key="16">
    <source>
        <dbReference type="HAMAP-Rule" id="MF_00285"/>
    </source>
</evidence>
<dbReference type="FunFam" id="3.40.1110.10:FF:000007">
    <property type="entry name" value="Potassium-transporting ATPase ATP-binding subunit"/>
    <property type="match status" value="1"/>
</dbReference>
<feature type="transmembrane region" description="Helical" evidence="16">
    <location>
        <begin position="290"/>
        <end position="314"/>
    </location>
</feature>
<dbReference type="InterPro" id="IPR044492">
    <property type="entry name" value="P_typ_ATPase_HD_dom"/>
</dbReference>